<organism evidence="2 3">
    <name type="scientific">Seiridium unicorne</name>
    <dbReference type="NCBI Taxonomy" id="138068"/>
    <lineage>
        <taxon>Eukaryota</taxon>
        <taxon>Fungi</taxon>
        <taxon>Dikarya</taxon>
        <taxon>Ascomycota</taxon>
        <taxon>Pezizomycotina</taxon>
        <taxon>Sordariomycetes</taxon>
        <taxon>Xylariomycetidae</taxon>
        <taxon>Amphisphaeriales</taxon>
        <taxon>Sporocadaceae</taxon>
        <taxon>Seiridium</taxon>
    </lineage>
</organism>
<feature type="chain" id="PRO_5045122928" evidence="1">
    <location>
        <begin position="20"/>
        <end position="157"/>
    </location>
</feature>
<protein>
    <submittedName>
        <fullName evidence="2">Ecp2 effector protein domain-containing protein</fullName>
    </submittedName>
</protein>
<reference evidence="2 3" key="1">
    <citation type="journal article" date="2024" name="J. Plant Pathol.">
        <title>Sequence and assembly of the genome of Seiridium unicorne, isolate CBS 538.82, causal agent of cypress canker disease.</title>
        <authorList>
            <person name="Scali E."/>
            <person name="Rocca G.D."/>
            <person name="Danti R."/>
            <person name="Garbelotto M."/>
            <person name="Barberini S."/>
            <person name="Baroncelli R."/>
            <person name="Emiliani G."/>
        </authorList>
    </citation>
    <scope>NUCLEOTIDE SEQUENCE [LARGE SCALE GENOMIC DNA]</scope>
    <source>
        <strain evidence="2 3">BM-138-508</strain>
    </source>
</reference>
<evidence type="ECO:0000313" key="2">
    <source>
        <dbReference type="EMBL" id="KAK9413167.1"/>
    </source>
</evidence>
<name>A0ABR2UEW0_9PEZI</name>
<feature type="signal peptide" evidence="1">
    <location>
        <begin position="1"/>
        <end position="19"/>
    </location>
</feature>
<proteinExistence type="predicted"/>
<evidence type="ECO:0000313" key="3">
    <source>
        <dbReference type="Proteomes" id="UP001408356"/>
    </source>
</evidence>
<comment type="caution">
    <text evidence="2">The sequence shown here is derived from an EMBL/GenBank/DDBJ whole genome shotgun (WGS) entry which is preliminary data.</text>
</comment>
<dbReference type="Proteomes" id="UP001408356">
    <property type="component" value="Unassembled WGS sequence"/>
</dbReference>
<evidence type="ECO:0000256" key="1">
    <source>
        <dbReference type="SAM" id="SignalP"/>
    </source>
</evidence>
<dbReference type="EMBL" id="JARVKF010000442">
    <property type="protein sequence ID" value="KAK9413167.1"/>
    <property type="molecule type" value="Genomic_DNA"/>
</dbReference>
<accession>A0ABR2UEW0</accession>
<keyword evidence="1" id="KW-0732">Signal</keyword>
<keyword evidence="3" id="KW-1185">Reference proteome</keyword>
<gene>
    <name evidence="2" type="ORF">SUNI508_12052</name>
</gene>
<sequence length="157" mass="16867">MQLLHQVATLLSLAVGTSSVAVPSKHDTMSGGHGQHPSKVYRPICNISGYYRGHNDLVDVLIKQLRIRGRGCSAKPGPRVCTQVACTGPGVAIFLCNDLDHELEVDCETVADYAQDIRDECDNFPVNTLPETQGQEFDTAGWNVIVGGRSGSCVAEV</sequence>